<dbReference type="EMBL" id="CP016359">
    <property type="protein sequence ID" value="APU67782.1"/>
    <property type="molecule type" value="Genomic_DNA"/>
</dbReference>
<dbReference type="RefSeq" id="WP_083643624.1">
    <property type="nucleotide sequence ID" value="NZ_AMRU01000002.1"/>
</dbReference>
<protein>
    <recommendedName>
        <fullName evidence="1">Outer membrane protein beta-barrel domain-containing protein</fullName>
    </recommendedName>
</protein>
<dbReference type="Pfam" id="PF14905">
    <property type="entry name" value="OMP_b-brl_3"/>
    <property type="match status" value="1"/>
</dbReference>
<dbReference type="Proteomes" id="UP000186230">
    <property type="component" value="Chromosome"/>
</dbReference>
<dbReference type="AlphaFoldDB" id="A0A1L7I3V4"/>
<gene>
    <name evidence="2" type="ORF">GRFL_1058</name>
</gene>
<dbReference type="SUPFAM" id="SSF56935">
    <property type="entry name" value="Porins"/>
    <property type="match status" value="1"/>
</dbReference>
<reference evidence="2 3" key="1">
    <citation type="submission" date="2016-07" db="EMBL/GenBank/DDBJ databases">
        <title>Multi-omics approach to identify versatile polysaccharide utilization systems of a marine flavobacterium Gramella flava.</title>
        <authorList>
            <person name="Tang K."/>
        </authorList>
    </citation>
    <scope>NUCLEOTIDE SEQUENCE [LARGE SCALE GENOMIC DNA]</scope>
    <source>
        <strain evidence="2 3">JLT2011</strain>
    </source>
</reference>
<evidence type="ECO:0000259" key="1">
    <source>
        <dbReference type="Pfam" id="PF14905"/>
    </source>
</evidence>
<dbReference type="Gene3D" id="2.170.130.10">
    <property type="entry name" value="TonB-dependent receptor, plug domain"/>
    <property type="match status" value="1"/>
</dbReference>
<dbReference type="InterPro" id="IPR037066">
    <property type="entry name" value="Plug_dom_sf"/>
</dbReference>
<organism evidence="2 3">
    <name type="scientific">Christiangramia flava JLT2011</name>
    <dbReference type="NCBI Taxonomy" id="1229726"/>
    <lineage>
        <taxon>Bacteria</taxon>
        <taxon>Pseudomonadati</taxon>
        <taxon>Bacteroidota</taxon>
        <taxon>Flavobacteriia</taxon>
        <taxon>Flavobacteriales</taxon>
        <taxon>Flavobacteriaceae</taxon>
        <taxon>Christiangramia</taxon>
    </lineage>
</organism>
<evidence type="ECO:0000313" key="3">
    <source>
        <dbReference type="Proteomes" id="UP000186230"/>
    </source>
</evidence>
<dbReference type="KEGG" id="gfl:GRFL_1058"/>
<name>A0A1L7I3V4_9FLAO</name>
<dbReference type="InterPro" id="IPR041700">
    <property type="entry name" value="OMP_b-brl_3"/>
</dbReference>
<evidence type="ECO:0000313" key="2">
    <source>
        <dbReference type="EMBL" id="APU67782.1"/>
    </source>
</evidence>
<dbReference type="OrthoDB" id="1682379at2"/>
<accession>A0A1L7I3V4</accession>
<dbReference type="Pfam" id="PF13715">
    <property type="entry name" value="CarbopepD_reg_2"/>
    <property type="match status" value="1"/>
</dbReference>
<proteinExistence type="predicted"/>
<dbReference type="Gene3D" id="2.60.40.1120">
    <property type="entry name" value="Carboxypeptidase-like, regulatory domain"/>
    <property type="match status" value="1"/>
</dbReference>
<sequence length="911" mass="103618">MKIYLFLAVLFVSNLAIAQGFEITGKIVDQDNAPLESATVYLEKVADSSLVTYTISEKDGSFVLSDRSETGKARLIVSFAGFRTHQQQLDIKGNMKLDPVKMQVMDNELEEITVTATRPPISIKKDTLEFNADSFTTRKDANLEELMKKLPGVEVDNEGNITINGKPVQRILVNGEEFFGNDPKIATKNLPKEIIEKVQVTDTKTKSEEFTGKAGDPDNKTVNITIKKDKNKGYFARATAGGGTDDRYELSAIGNYFKDKMRVTALGSSNNINASGFSYDEVFGMMGRNAGRNIFFGGGGGITKAETAGLNFSDKWNEKYTLNTDYLFERGNTESRTTIARENILPDSRYFTNSETRNNQLNDSHEASARFEVEFDTLTRLSINPRFNGNYGKSNRLSTAESLDEDQNLINSTENYQNEDLENQNFSNSIDFIKRFGGRGSYLQIGFSDSHRKQQNDNFYYSESIFVRDGVETSQVQDQFIDEEEQEDNYSVNLSKRTVLADQLFLDVSYDFRYSGSTNERYVYEANEQQNYSSLIDSLSSNFEVFSRRHRPSAGVNYEGDTWRIGSEVGLLHTSLENTNFLRQTSFNNSYDNVFLRANVRFEPERSKSISFRYDTDVNIPSIQQLQPVRDVTNPLNIVVGNPALQPAFTQSFDLNFRNFDFATRSGIFSYVNMQLTDNNVVAVTTIDEDLVRTTTYTNVDGRMSANAGVFYNKQIKNEKKTFRYSLAMNASYNRNVGFTNAVKFTSERYTLSPRVRLDYEIEEFLNIEPYYDVTFNSSRFDINPNRNEDFLNHQAGLETTLYWPKNVTFGNDISFNSYGNVSPGFDNTSLLWNVSLGYEFWKNQASLKLKVYDMLDQNISTSRMIGDDYIQDVNNLILTRYAMLSFTYKLSSFGGGQMPNSGGRGRYRRH</sequence>
<dbReference type="SUPFAM" id="SSF49464">
    <property type="entry name" value="Carboxypeptidase regulatory domain-like"/>
    <property type="match status" value="1"/>
</dbReference>
<keyword evidence="3" id="KW-1185">Reference proteome</keyword>
<feature type="domain" description="Outer membrane protein beta-barrel" evidence="1">
    <location>
        <begin position="435"/>
        <end position="889"/>
    </location>
</feature>
<dbReference type="STRING" id="1229726.GRFL_1058"/>
<dbReference type="InterPro" id="IPR008969">
    <property type="entry name" value="CarboxyPept-like_regulatory"/>
</dbReference>